<reference evidence="1" key="1">
    <citation type="submission" date="2020-03" db="EMBL/GenBank/DDBJ databases">
        <title>The deep terrestrial virosphere.</title>
        <authorList>
            <person name="Holmfeldt K."/>
            <person name="Nilsson E."/>
            <person name="Simone D."/>
            <person name="Lopez-Fernandez M."/>
            <person name="Wu X."/>
            <person name="de Brujin I."/>
            <person name="Lundin D."/>
            <person name="Andersson A."/>
            <person name="Bertilsson S."/>
            <person name="Dopson M."/>
        </authorList>
    </citation>
    <scope>NUCLEOTIDE SEQUENCE</scope>
    <source>
        <strain evidence="1">MM415B02178</strain>
    </source>
</reference>
<name>A0A6M3KUM0_9ZZZZ</name>
<organism evidence="1">
    <name type="scientific">viral metagenome</name>
    <dbReference type="NCBI Taxonomy" id="1070528"/>
    <lineage>
        <taxon>unclassified sequences</taxon>
        <taxon>metagenomes</taxon>
        <taxon>organismal metagenomes</taxon>
    </lineage>
</organism>
<dbReference type="EMBL" id="MT142593">
    <property type="protein sequence ID" value="QJA85746.1"/>
    <property type="molecule type" value="Genomic_DNA"/>
</dbReference>
<proteinExistence type="predicted"/>
<dbReference type="AlphaFoldDB" id="A0A6M3KUM0"/>
<sequence>MTLKDTKKLMKIATGFRNGILGMEDSKEKCLMVSASLEGLLRFSGYDCTLTEGIVADWFHFWITFPDTTILDPTADQFSKPNGENMPPVYIGGKPKWYKVIKQGVS</sequence>
<accession>A0A6M3KUM0</accession>
<gene>
    <name evidence="1" type="ORF">MM415B02178_0002</name>
</gene>
<evidence type="ECO:0000313" key="1">
    <source>
        <dbReference type="EMBL" id="QJA85746.1"/>
    </source>
</evidence>
<protein>
    <submittedName>
        <fullName evidence="1">Uncharacterized protein</fullName>
    </submittedName>
</protein>